<protein>
    <submittedName>
        <fullName evidence="2">Uncharacterized protein</fullName>
    </submittedName>
</protein>
<organism evidence="2 3">
    <name type="scientific">Colocasia esculenta</name>
    <name type="common">Wild taro</name>
    <name type="synonym">Arum esculentum</name>
    <dbReference type="NCBI Taxonomy" id="4460"/>
    <lineage>
        <taxon>Eukaryota</taxon>
        <taxon>Viridiplantae</taxon>
        <taxon>Streptophyta</taxon>
        <taxon>Embryophyta</taxon>
        <taxon>Tracheophyta</taxon>
        <taxon>Spermatophyta</taxon>
        <taxon>Magnoliopsida</taxon>
        <taxon>Liliopsida</taxon>
        <taxon>Araceae</taxon>
        <taxon>Aroideae</taxon>
        <taxon>Colocasieae</taxon>
        <taxon>Colocasia</taxon>
    </lineage>
</organism>
<name>A0A843XBW1_COLES</name>
<reference evidence="2" key="1">
    <citation type="submission" date="2017-07" db="EMBL/GenBank/DDBJ databases">
        <title>Taro Niue Genome Assembly and Annotation.</title>
        <authorList>
            <person name="Atibalentja N."/>
            <person name="Keating K."/>
            <person name="Fields C.J."/>
        </authorList>
    </citation>
    <scope>NUCLEOTIDE SEQUENCE</scope>
    <source>
        <strain evidence="2">Niue_2</strain>
        <tissue evidence="2">Leaf</tissue>
    </source>
</reference>
<feature type="region of interest" description="Disordered" evidence="1">
    <location>
        <begin position="322"/>
        <end position="348"/>
    </location>
</feature>
<evidence type="ECO:0000256" key="1">
    <source>
        <dbReference type="SAM" id="MobiDB-lite"/>
    </source>
</evidence>
<feature type="compositionally biased region" description="Acidic residues" evidence="1">
    <location>
        <begin position="567"/>
        <end position="592"/>
    </location>
</feature>
<feature type="region of interest" description="Disordered" evidence="1">
    <location>
        <begin position="216"/>
        <end position="250"/>
    </location>
</feature>
<sequence>MSSSVGSVGLALWAVFSGFCSAGSLVVSCVVTRLLVCKPFLGVVCGGTRVCSSLTSWHVRGAEWFFLWALDLVEVCGSRACGKMVLLTWLLGVSRGDTLLFLPDLVEVWDVGAYVVRLWSHVVAPVFRELLCLGVVLGPTLVVGRGNSLFHCFVGLFEFIAYLPGLNSNTSGSSDQWVAVRLLGSLAGVREVGSLQGSKTKGGYLHKDYDEDDEKAFGKQDETHEENPLEGEPPEEQHSQDQIPQGEDALGPSTIINVRLPTTISPLISSSSSPNPSLSPPGLKIRSVSDDLAAPRLRSLHSPFPNAILNFLLQMAPKTKILTRRRRASTDAGESSTAPSDHRSKHHEDRLPELIVPQGLHLIWVHGTFKKLVQSRSGRSFFYGERHSFRLTANRISTSLQIPNSGVEIFNYAPSASEYYELVTLQPYDSTTKIARSNANSFPPLIWMIHHIFTTLIVPKDGSRELVTEVHKSLFIFFLKCQQINLPELMLSLIRRCISNTKRSMPYACPITSLLILIGIPIPSSEPVSLKSRSAFDLTAAHRMGYKFVDGVVTRTLKGKEQQGVEESYDEEDNEDNEDNEESDEEPQDEQMPDQPQEFGDVPMPQEQSLRDYLAQLHQQMTSEFAQLNTRFASTDDLSLDVSHVHIQDRLEYLYSERAGSRHPPPTGHDDE</sequence>
<evidence type="ECO:0000313" key="2">
    <source>
        <dbReference type="EMBL" id="MQM16858.1"/>
    </source>
</evidence>
<feature type="compositionally biased region" description="Basic and acidic residues" evidence="1">
    <location>
        <begin position="216"/>
        <end position="227"/>
    </location>
</feature>
<comment type="caution">
    <text evidence="2">The sequence shown here is derived from an EMBL/GenBank/DDBJ whole genome shotgun (WGS) entry which is preliminary data.</text>
</comment>
<dbReference type="EMBL" id="NMUH01007208">
    <property type="protein sequence ID" value="MQM16858.1"/>
    <property type="molecule type" value="Genomic_DNA"/>
</dbReference>
<gene>
    <name evidence="2" type="ORF">Taro_049819</name>
</gene>
<accession>A0A843XBW1</accession>
<feature type="region of interest" description="Disordered" evidence="1">
    <location>
        <begin position="559"/>
        <end position="604"/>
    </location>
</feature>
<keyword evidence="3" id="KW-1185">Reference proteome</keyword>
<evidence type="ECO:0000313" key="3">
    <source>
        <dbReference type="Proteomes" id="UP000652761"/>
    </source>
</evidence>
<proteinExistence type="predicted"/>
<dbReference type="Proteomes" id="UP000652761">
    <property type="component" value="Unassembled WGS sequence"/>
</dbReference>
<dbReference type="AlphaFoldDB" id="A0A843XBW1"/>